<dbReference type="InParanoid" id="A0A0D2AVR9"/>
<feature type="domain" description="RRM" evidence="7">
    <location>
        <begin position="20"/>
        <end position="99"/>
    </location>
</feature>
<feature type="region of interest" description="Disordered" evidence="6">
    <location>
        <begin position="133"/>
        <end position="191"/>
    </location>
</feature>
<dbReference type="RefSeq" id="XP_016213128.1">
    <property type="nucleotide sequence ID" value="XM_016358989.1"/>
</dbReference>
<dbReference type="HOGENOM" id="CLU_041869_2_0_1"/>
<dbReference type="SMART" id="SM00360">
    <property type="entry name" value="RRM"/>
    <property type="match status" value="1"/>
</dbReference>
<evidence type="ECO:0000256" key="2">
    <source>
        <dbReference type="ARBA" id="ARBA00022737"/>
    </source>
</evidence>
<keyword evidence="9" id="KW-1185">Reference proteome</keyword>
<evidence type="ECO:0000256" key="6">
    <source>
        <dbReference type="SAM" id="MobiDB-lite"/>
    </source>
</evidence>
<dbReference type="InterPro" id="IPR012677">
    <property type="entry name" value="Nucleotide-bd_a/b_plait_sf"/>
</dbReference>
<evidence type="ECO:0000259" key="7">
    <source>
        <dbReference type="PROSITE" id="PS50102"/>
    </source>
</evidence>
<evidence type="ECO:0000256" key="1">
    <source>
        <dbReference type="ARBA" id="ARBA00004123"/>
    </source>
</evidence>
<dbReference type="EMBL" id="KN847545">
    <property type="protein sequence ID" value="KIW03259.1"/>
    <property type="molecule type" value="Genomic_DNA"/>
</dbReference>
<feature type="compositionally biased region" description="Acidic residues" evidence="6">
    <location>
        <begin position="170"/>
        <end position="191"/>
    </location>
</feature>
<dbReference type="GO" id="GO:0005730">
    <property type="term" value="C:nucleolus"/>
    <property type="evidence" value="ECO:0007669"/>
    <property type="project" value="TreeGrafter"/>
</dbReference>
<dbReference type="VEuPathDB" id="FungiDB:PV09_05479"/>
<dbReference type="GO" id="GO:0003729">
    <property type="term" value="F:mRNA binding"/>
    <property type="evidence" value="ECO:0007669"/>
    <property type="project" value="TreeGrafter"/>
</dbReference>
<feature type="compositionally biased region" description="Basic and acidic residues" evidence="6">
    <location>
        <begin position="149"/>
        <end position="169"/>
    </location>
</feature>
<feature type="region of interest" description="Disordered" evidence="6">
    <location>
        <begin position="1"/>
        <end position="20"/>
    </location>
</feature>
<dbReference type="GeneID" id="27313452"/>
<dbReference type="Pfam" id="PF00076">
    <property type="entry name" value="RRM_1"/>
    <property type="match status" value="1"/>
</dbReference>
<protein>
    <recommendedName>
        <fullName evidence="7">RRM domain-containing protein</fullName>
    </recommendedName>
</protein>
<dbReference type="InterPro" id="IPR000504">
    <property type="entry name" value="RRM_dom"/>
</dbReference>
<dbReference type="PANTHER" id="PTHR48039">
    <property type="entry name" value="RNA-BINDING MOTIF PROTEIN 14B"/>
    <property type="match status" value="1"/>
</dbReference>
<evidence type="ECO:0000256" key="5">
    <source>
        <dbReference type="PROSITE-ProRule" id="PRU00176"/>
    </source>
</evidence>
<evidence type="ECO:0000256" key="3">
    <source>
        <dbReference type="ARBA" id="ARBA00022884"/>
    </source>
</evidence>
<feature type="compositionally biased region" description="Low complexity" evidence="6">
    <location>
        <begin position="1"/>
        <end position="15"/>
    </location>
</feature>
<dbReference type="FunFam" id="3.30.70.330:FF:000039">
    <property type="entry name" value="U1 small nuclear ribonucleoprotein A"/>
    <property type="match status" value="1"/>
</dbReference>
<evidence type="ECO:0000313" key="8">
    <source>
        <dbReference type="EMBL" id="KIW03259.1"/>
    </source>
</evidence>
<dbReference type="InterPro" id="IPR035979">
    <property type="entry name" value="RBD_domain_sf"/>
</dbReference>
<dbReference type="PANTHER" id="PTHR48039:SF5">
    <property type="entry name" value="RNA-BINDING PROTEIN 28"/>
    <property type="match status" value="1"/>
</dbReference>
<comment type="subcellular location">
    <subcellularLocation>
        <location evidence="1">Nucleus</location>
    </subcellularLocation>
</comment>
<dbReference type="STRING" id="253628.A0A0D2AVR9"/>
<evidence type="ECO:0000313" key="9">
    <source>
        <dbReference type="Proteomes" id="UP000053259"/>
    </source>
</evidence>
<dbReference type="Gene3D" id="3.30.70.330">
    <property type="match status" value="1"/>
</dbReference>
<sequence>MSTAKAAPSKSATGANPPNQTLYISNLPDKLQKSDLRRNLYYLFTAYGPVLDINAQKTMKMRGQAFVVFRDTSAAVQALRSLQGFEFFGKEMKIQYAKSKSDTIAKLDGTYKIPASALAGSAAAGAATGERSELQQSIFSAPPGSSAAKEPELPKKVEEAHAGVKRPREEEEDEPMEEDDEGAEMEMDESD</sequence>
<organism evidence="8 9">
    <name type="scientific">Verruconis gallopava</name>
    <dbReference type="NCBI Taxonomy" id="253628"/>
    <lineage>
        <taxon>Eukaryota</taxon>
        <taxon>Fungi</taxon>
        <taxon>Dikarya</taxon>
        <taxon>Ascomycota</taxon>
        <taxon>Pezizomycotina</taxon>
        <taxon>Dothideomycetes</taxon>
        <taxon>Pleosporomycetidae</taxon>
        <taxon>Venturiales</taxon>
        <taxon>Sympoventuriaceae</taxon>
        <taxon>Verruconis</taxon>
    </lineage>
</organism>
<dbReference type="SUPFAM" id="SSF54928">
    <property type="entry name" value="RNA-binding domain, RBD"/>
    <property type="match status" value="1"/>
</dbReference>
<dbReference type="CDD" id="cd12246">
    <property type="entry name" value="RRM1_U1A_like"/>
    <property type="match status" value="1"/>
</dbReference>
<gene>
    <name evidence="8" type="ORF">PV09_05479</name>
</gene>
<name>A0A0D2AVR9_9PEZI</name>
<keyword evidence="2" id="KW-0677">Repeat</keyword>
<evidence type="ECO:0000256" key="4">
    <source>
        <dbReference type="ARBA" id="ARBA00023242"/>
    </source>
</evidence>
<dbReference type="AlphaFoldDB" id="A0A0D2AVR9"/>
<dbReference type="PROSITE" id="PS50102">
    <property type="entry name" value="RRM"/>
    <property type="match status" value="1"/>
</dbReference>
<dbReference type="OrthoDB" id="277802at2759"/>
<keyword evidence="4" id="KW-0539">Nucleus</keyword>
<dbReference type="InterPro" id="IPR051945">
    <property type="entry name" value="RRM_MRD1_RNA_proc_ribogen"/>
</dbReference>
<keyword evidence="3 5" id="KW-0694">RNA-binding</keyword>
<dbReference type="Proteomes" id="UP000053259">
    <property type="component" value="Unassembled WGS sequence"/>
</dbReference>
<proteinExistence type="predicted"/>
<accession>A0A0D2AVR9</accession>
<reference evidence="8 9" key="1">
    <citation type="submission" date="2015-01" db="EMBL/GenBank/DDBJ databases">
        <title>The Genome Sequence of Ochroconis gallopava CBS43764.</title>
        <authorList>
            <consortium name="The Broad Institute Genomics Platform"/>
            <person name="Cuomo C."/>
            <person name="de Hoog S."/>
            <person name="Gorbushina A."/>
            <person name="Stielow B."/>
            <person name="Teixiera M."/>
            <person name="Abouelleil A."/>
            <person name="Chapman S.B."/>
            <person name="Priest M."/>
            <person name="Young S.K."/>
            <person name="Wortman J."/>
            <person name="Nusbaum C."/>
            <person name="Birren B."/>
        </authorList>
    </citation>
    <scope>NUCLEOTIDE SEQUENCE [LARGE SCALE GENOMIC DNA]</scope>
    <source>
        <strain evidence="8 9">CBS 43764</strain>
    </source>
</reference>